<protein>
    <submittedName>
        <fullName evidence="2">Uncharacterized protein</fullName>
    </submittedName>
</protein>
<accession>A0A1G4AUQ3</accession>
<keyword evidence="1" id="KW-0732">Signal</keyword>
<dbReference type="Proteomes" id="UP000176998">
    <property type="component" value="Unassembled WGS sequence"/>
</dbReference>
<feature type="signal peptide" evidence="1">
    <location>
        <begin position="1"/>
        <end position="23"/>
    </location>
</feature>
<evidence type="ECO:0000313" key="3">
    <source>
        <dbReference type="Proteomes" id="UP000176998"/>
    </source>
</evidence>
<feature type="chain" id="PRO_5009602150" evidence="1">
    <location>
        <begin position="24"/>
        <end position="451"/>
    </location>
</feature>
<gene>
    <name evidence="2" type="ORF">CORC01_11847</name>
</gene>
<organism evidence="2 3">
    <name type="scientific">Colletotrichum orchidophilum</name>
    <dbReference type="NCBI Taxonomy" id="1209926"/>
    <lineage>
        <taxon>Eukaryota</taxon>
        <taxon>Fungi</taxon>
        <taxon>Dikarya</taxon>
        <taxon>Ascomycota</taxon>
        <taxon>Pezizomycotina</taxon>
        <taxon>Sordariomycetes</taxon>
        <taxon>Hypocreomycetidae</taxon>
        <taxon>Glomerellales</taxon>
        <taxon>Glomerellaceae</taxon>
        <taxon>Colletotrichum</taxon>
    </lineage>
</organism>
<dbReference type="GeneID" id="34564979"/>
<dbReference type="RefSeq" id="XP_022470009.1">
    <property type="nucleotide sequence ID" value="XM_022623469.1"/>
</dbReference>
<keyword evidence="3" id="KW-1185">Reference proteome</keyword>
<dbReference type="EMBL" id="MJBS01000135">
    <property type="protein sequence ID" value="OHE92841.1"/>
    <property type="molecule type" value="Genomic_DNA"/>
</dbReference>
<reference evidence="2 3" key="1">
    <citation type="submission" date="2016-09" db="EMBL/GenBank/DDBJ databases">
        <authorList>
            <person name="Capua I."/>
            <person name="De Benedictis P."/>
            <person name="Joannis T."/>
            <person name="Lombin L.H."/>
            <person name="Cattoli G."/>
        </authorList>
    </citation>
    <scope>NUCLEOTIDE SEQUENCE [LARGE SCALE GENOMIC DNA]</scope>
    <source>
        <strain evidence="2 3">IMI 309357</strain>
    </source>
</reference>
<evidence type="ECO:0000313" key="2">
    <source>
        <dbReference type="EMBL" id="OHE92841.1"/>
    </source>
</evidence>
<comment type="caution">
    <text evidence="2">The sequence shown here is derived from an EMBL/GenBank/DDBJ whole genome shotgun (WGS) entry which is preliminary data.</text>
</comment>
<sequence>MKIPTTASLFLVFALLFQGLATAWELPSFQVPLISSWLGSSNVAPRVPQFVLDTGHPWLMSHARELSNLPDPASFICTSAVGDGLPRDGDFDQGESANLRNGLEIPADLFHRLEINNNRAGVNRYGWKNAHDRLNEMRACPRALQEARHLTVDVWVYTGAGWETLDHIWDTLTAESTLPPKPVPMLFSEVMGKMENLSTIEWMIRGAGGNAAIGEAFINDGTRLPGVKQLATNVDAPWLIDVCPSLTSLKADRGRSGWLGTEAKANREEVWFAAAGRAQGLKKLHMGNLRWTGTMVDHVVKETPHIQELHIGTLWGDNISPEFPGNPGNRGNPGEMLRNLMKTFAALPNLMHLYLPWSAELDLGYDGGPWCGNAYMGEGGAEIWRNNMVRNIEATEKAGIIVQKVFPRLKGVHVGEFYGNFTTNAEGTGTIIWEWTRSMDEWLRENAHDEW</sequence>
<name>A0A1G4AUQ3_9PEZI</name>
<proteinExistence type="predicted"/>
<dbReference type="AlphaFoldDB" id="A0A1G4AUQ3"/>
<dbReference type="OrthoDB" id="3636801at2759"/>
<evidence type="ECO:0000256" key="1">
    <source>
        <dbReference type="SAM" id="SignalP"/>
    </source>
</evidence>